<sequence length="273" mass="28746">MRARSTFVPAIALLALAACEPAIPESGPRGAGFDTPDQYAQRREAELRTGVRAPQTVRPPATPAAESAPAPAPVSEAQQLANETRQVLGAPTQAPQPPAPAPLPTAATTTTTLPAPAPLPSAAPVPAPAPTTTAAVDLSRDNPGLSQEQDFGVVSAQRTIEDDAARVNAARQQYQLVRPTELQRPNDNGPNIIAYALERAKPVGASGSYRRPALASNRRSEQRCQGYRTADVAQEEFLSAGGPERDRLNLDPDGDGNACGWDPATFRSLVRNQ</sequence>
<feature type="compositionally biased region" description="Low complexity" evidence="1">
    <location>
        <begin position="104"/>
        <end position="114"/>
    </location>
</feature>
<proteinExistence type="predicted"/>
<feature type="compositionally biased region" description="Basic and acidic residues" evidence="1">
    <location>
        <begin position="40"/>
        <end position="49"/>
    </location>
</feature>
<keyword evidence="4" id="KW-1185">Reference proteome</keyword>
<protein>
    <recommendedName>
        <fullName evidence="5">Excalibur calcium-binding domain-containing protein</fullName>
    </recommendedName>
</protein>
<dbReference type="EMBL" id="BPFH01000002">
    <property type="protein sequence ID" value="GIT94587.1"/>
    <property type="molecule type" value="Genomic_DNA"/>
</dbReference>
<organism evidence="3 4">
    <name type="scientific">Jannaschia pagri</name>
    <dbReference type="NCBI Taxonomy" id="2829797"/>
    <lineage>
        <taxon>Bacteria</taxon>
        <taxon>Pseudomonadati</taxon>
        <taxon>Pseudomonadota</taxon>
        <taxon>Alphaproteobacteria</taxon>
        <taxon>Rhodobacterales</taxon>
        <taxon>Roseobacteraceae</taxon>
        <taxon>Jannaschia</taxon>
    </lineage>
</organism>
<feature type="compositionally biased region" description="Low complexity" evidence="1">
    <location>
        <begin position="63"/>
        <end position="77"/>
    </location>
</feature>
<dbReference type="PROSITE" id="PS51257">
    <property type="entry name" value="PROKAR_LIPOPROTEIN"/>
    <property type="match status" value="1"/>
</dbReference>
<dbReference type="RefSeq" id="WP_220748112.1">
    <property type="nucleotide sequence ID" value="NZ_BPFH01000002.1"/>
</dbReference>
<keyword evidence="2" id="KW-0732">Signal</keyword>
<feature type="chain" id="PRO_5046102925" description="Excalibur calcium-binding domain-containing protein" evidence="2">
    <location>
        <begin position="18"/>
        <end position="273"/>
    </location>
</feature>
<feature type="signal peptide" evidence="2">
    <location>
        <begin position="1"/>
        <end position="17"/>
    </location>
</feature>
<dbReference type="Proteomes" id="UP000786693">
    <property type="component" value="Unassembled WGS sequence"/>
</dbReference>
<accession>A0ABQ4NKF7</accession>
<evidence type="ECO:0008006" key="5">
    <source>
        <dbReference type="Google" id="ProtNLM"/>
    </source>
</evidence>
<evidence type="ECO:0000256" key="1">
    <source>
        <dbReference type="SAM" id="MobiDB-lite"/>
    </source>
</evidence>
<evidence type="ECO:0000313" key="4">
    <source>
        <dbReference type="Proteomes" id="UP000786693"/>
    </source>
</evidence>
<reference evidence="3 4" key="1">
    <citation type="submission" date="2021-05" db="EMBL/GenBank/DDBJ databases">
        <title>Bacteria Genome sequencing.</title>
        <authorList>
            <person name="Takabe Y."/>
            <person name="Nakajima Y."/>
            <person name="Suzuki S."/>
            <person name="Shiozaki T."/>
        </authorList>
    </citation>
    <scope>NUCLEOTIDE SEQUENCE [LARGE SCALE GENOMIC DNA]</scope>
    <source>
        <strain evidence="3 4">AI_62</strain>
    </source>
</reference>
<evidence type="ECO:0000313" key="3">
    <source>
        <dbReference type="EMBL" id="GIT94587.1"/>
    </source>
</evidence>
<comment type="caution">
    <text evidence="3">The sequence shown here is derived from an EMBL/GenBank/DDBJ whole genome shotgun (WGS) entry which is preliminary data.</text>
</comment>
<feature type="region of interest" description="Disordered" evidence="1">
    <location>
        <begin position="22"/>
        <end position="122"/>
    </location>
</feature>
<feature type="compositionally biased region" description="Pro residues" evidence="1">
    <location>
        <begin position="94"/>
        <end position="103"/>
    </location>
</feature>
<gene>
    <name evidence="3" type="ORF">JANAI62_12100</name>
</gene>
<name>A0ABQ4NKF7_9RHOB</name>
<evidence type="ECO:0000256" key="2">
    <source>
        <dbReference type="SAM" id="SignalP"/>
    </source>
</evidence>
<feature type="region of interest" description="Disordered" evidence="1">
    <location>
        <begin position="238"/>
        <end position="263"/>
    </location>
</feature>